<name>A0A5B7EMX7_PORTR</name>
<gene>
    <name evidence="2" type="ORF">E2C01_029298</name>
</gene>
<dbReference type="EMBL" id="VSRR010003365">
    <property type="protein sequence ID" value="MPC35861.1"/>
    <property type="molecule type" value="Genomic_DNA"/>
</dbReference>
<proteinExistence type="predicted"/>
<evidence type="ECO:0008006" key="4">
    <source>
        <dbReference type="Google" id="ProtNLM"/>
    </source>
</evidence>
<reference evidence="2 3" key="1">
    <citation type="submission" date="2019-05" db="EMBL/GenBank/DDBJ databases">
        <title>Another draft genome of Portunus trituberculatus and its Hox gene families provides insights of decapod evolution.</title>
        <authorList>
            <person name="Jeong J.-H."/>
            <person name="Song I."/>
            <person name="Kim S."/>
            <person name="Choi T."/>
            <person name="Kim D."/>
            <person name="Ryu S."/>
            <person name="Kim W."/>
        </authorList>
    </citation>
    <scope>NUCLEOTIDE SEQUENCE [LARGE SCALE GENOMIC DNA]</scope>
    <source>
        <tissue evidence="2">Muscle</tissue>
    </source>
</reference>
<comment type="caution">
    <text evidence="2">The sequence shown here is derived from an EMBL/GenBank/DDBJ whole genome shotgun (WGS) entry which is preliminary data.</text>
</comment>
<keyword evidence="3" id="KW-1185">Reference proteome</keyword>
<dbReference type="Proteomes" id="UP000324222">
    <property type="component" value="Unassembled WGS sequence"/>
</dbReference>
<feature type="chain" id="PRO_5022945684" description="Secreted protein" evidence="1">
    <location>
        <begin position="17"/>
        <end position="75"/>
    </location>
</feature>
<keyword evidence="1" id="KW-0732">Signal</keyword>
<evidence type="ECO:0000313" key="3">
    <source>
        <dbReference type="Proteomes" id="UP000324222"/>
    </source>
</evidence>
<protein>
    <recommendedName>
        <fullName evidence="4">Secreted protein</fullName>
    </recommendedName>
</protein>
<sequence length="75" mass="8345">MMTVLACLSAASVSYCVVELITASEPPVASEDPEVAEIEAEPGTLGIRCQTFTTLRFHFVNALFSHHEYFQRPQR</sequence>
<evidence type="ECO:0000256" key="1">
    <source>
        <dbReference type="SAM" id="SignalP"/>
    </source>
</evidence>
<accession>A0A5B7EMX7</accession>
<feature type="signal peptide" evidence="1">
    <location>
        <begin position="1"/>
        <end position="16"/>
    </location>
</feature>
<evidence type="ECO:0000313" key="2">
    <source>
        <dbReference type="EMBL" id="MPC35861.1"/>
    </source>
</evidence>
<dbReference type="AlphaFoldDB" id="A0A5B7EMX7"/>
<organism evidence="2 3">
    <name type="scientific">Portunus trituberculatus</name>
    <name type="common">Swimming crab</name>
    <name type="synonym">Neptunus trituberculatus</name>
    <dbReference type="NCBI Taxonomy" id="210409"/>
    <lineage>
        <taxon>Eukaryota</taxon>
        <taxon>Metazoa</taxon>
        <taxon>Ecdysozoa</taxon>
        <taxon>Arthropoda</taxon>
        <taxon>Crustacea</taxon>
        <taxon>Multicrustacea</taxon>
        <taxon>Malacostraca</taxon>
        <taxon>Eumalacostraca</taxon>
        <taxon>Eucarida</taxon>
        <taxon>Decapoda</taxon>
        <taxon>Pleocyemata</taxon>
        <taxon>Brachyura</taxon>
        <taxon>Eubrachyura</taxon>
        <taxon>Portunoidea</taxon>
        <taxon>Portunidae</taxon>
        <taxon>Portuninae</taxon>
        <taxon>Portunus</taxon>
    </lineage>
</organism>